<dbReference type="EMBL" id="QGGG01000022">
    <property type="protein sequence ID" value="PWJ74867.1"/>
    <property type="molecule type" value="Genomic_DNA"/>
</dbReference>
<comment type="caution">
    <text evidence="7">The sequence shown here is derived from an EMBL/GenBank/DDBJ whole genome shotgun (WGS) entry which is preliminary data.</text>
</comment>
<comment type="similarity">
    <text evidence="1">Belongs to the sigma-70 factor family. ECF subfamily.</text>
</comment>
<dbReference type="RefSeq" id="WP_109614695.1">
    <property type="nucleotide sequence ID" value="NZ_QGGG01000022.1"/>
</dbReference>
<keyword evidence="4" id="KW-0804">Transcription</keyword>
<dbReference type="NCBIfam" id="TIGR02937">
    <property type="entry name" value="sigma70-ECF"/>
    <property type="match status" value="1"/>
</dbReference>
<dbReference type="Gene3D" id="1.10.10.10">
    <property type="entry name" value="Winged helix-like DNA-binding domain superfamily/Winged helix DNA-binding domain"/>
    <property type="match status" value="1"/>
</dbReference>
<evidence type="ECO:0000313" key="7">
    <source>
        <dbReference type="EMBL" id="PWJ74867.1"/>
    </source>
</evidence>
<evidence type="ECO:0000259" key="6">
    <source>
        <dbReference type="Pfam" id="PF08281"/>
    </source>
</evidence>
<dbReference type="GO" id="GO:0003677">
    <property type="term" value="F:DNA binding"/>
    <property type="evidence" value="ECO:0007669"/>
    <property type="project" value="InterPro"/>
</dbReference>
<dbReference type="SUPFAM" id="SSF88659">
    <property type="entry name" value="Sigma3 and sigma4 domains of RNA polymerase sigma factors"/>
    <property type="match status" value="1"/>
</dbReference>
<dbReference type="CDD" id="cd06171">
    <property type="entry name" value="Sigma70_r4"/>
    <property type="match status" value="1"/>
</dbReference>
<dbReference type="AlphaFoldDB" id="A0A316BNB4"/>
<dbReference type="InterPro" id="IPR013325">
    <property type="entry name" value="RNA_pol_sigma_r2"/>
</dbReference>
<name>A0A316BNB4_PSESE</name>
<accession>A0A316BNB4</accession>
<dbReference type="InterPro" id="IPR036388">
    <property type="entry name" value="WH-like_DNA-bd_sf"/>
</dbReference>
<keyword evidence="8" id="KW-1185">Reference proteome</keyword>
<reference evidence="7 8" key="1">
    <citation type="submission" date="2018-05" db="EMBL/GenBank/DDBJ databases">
        <title>Genomic Encyclopedia of Type Strains, Phase IV (KMG-IV): sequencing the most valuable type-strain genomes for metagenomic binning, comparative biology and taxonomic classification.</title>
        <authorList>
            <person name="Goeker M."/>
        </authorList>
    </citation>
    <scope>NUCLEOTIDE SEQUENCE [LARGE SCALE GENOMIC DNA]</scope>
    <source>
        <strain evidence="7 8">DSM 6986</strain>
    </source>
</reference>
<evidence type="ECO:0000259" key="5">
    <source>
        <dbReference type="Pfam" id="PF04542"/>
    </source>
</evidence>
<dbReference type="Proteomes" id="UP000245396">
    <property type="component" value="Unassembled WGS sequence"/>
</dbReference>
<dbReference type="GO" id="GO:0006352">
    <property type="term" value="P:DNA-templated transcription initiation"/>
    <property type="evidence" value="ECO:0007669"/>
    <property type="project" value="InterPro"/>
</dbReference>
<proteinExistence type="inferred from homology"/>
<keyword evidence="2" id="KW-0805">Transcription regulation</keyword>
<dbReference type="InterPro" id="IPR013249">
    <property type="entry name" value="RNA_pol_sigma70_r4_t2"/>
</dbReference>
<keyword evidence="3" id="KW-0731">Sigma factor</keyword>
<dbReference type="GO" id="GO:0016987">
    <property type="term" value="F:sigma factor activity"/>
    <property type="evidence" value="ECO:0007669"/>
    <property type="project" value="UniProtKB-KW"/>
</dbReference>
<dbReference type="PANTHER" id="PTHR43133">
    <property type="entry name" value="RNA POLYMERASE ECF-TYPE SIGMA FACTO"/>
    <property type="match status" value="1"/>
</dbReference>
<evidence type="ECO:0000256" key="3">
    <source>
        <dbReference type="ARBA" id="ARBA00023082"/>
    </source>
</evidence>
<feature type="domain" description="RNA polymerase sigma factor 70 region 4 type 2" evidence="6">
    <location>
        <begin position="105"/>
        <end position="156"/>
    </location>
</feature>
<evidence type="ECO:0000256" key="4">
    <source>
        <dbReference type="ARBA" id="ARBA00023163"/>
    </source>
</evidence>
<organism evidence="7 8">
    <name type="scientific">Pseudaminobacter salicylatoxidans</name>
    <dbReference type="NCBI Taxonomy" id="93369"/>
    <lineage>
        <taxon>Bacteria</taxon>
        <taxon>Pseudomonadati</taxon>
        <taxon>Pseudomonadota</taxon>
        <taxon>Alphaproteobacteria</taxon>
        <taxon>Hyphomicrobiales</taxon>
        <taxon>Phyllobacteriaceae</taxon>
        <taxon>Pseudaminobacter</taxon>
    </lineage>
</organism>
<evidence type="ECO:0000256" key="2">
    <source>
        <dbReference type="ARBA" id="ARBA00023015"/>
    </source>
</evidence>
<gene>
    <name evidence="7" type="ORF">C7441_12262</name>
</gene>
<dbReference type="InterPro" id="IPR007627">
    <property type="entry name" value="RNA_pol_sigma70_r2"/>
</dbReference>
<dbReference type="STRING" id="1192868.GCA_000304395_01121"/>
<feature type="domain" description="RNA polymerase sigma-70 region 2" evidence="5">
    <location>
        <begin position="12"/>
        <end position="77"/>
    </location>
</feature>
<dbReference type="InterPro" id="IPR039425">
    <property type="entry name" value="RNA_pol_sigma-70-like"/>
</dbReference>
<dbReference type="InterPro" id="IPR013324">
    <property type="entry name" value="RNA_pol_sigma_r3/r4-like"/>
</dbReference>
<dbReference type="Pfam" id="PF08281">
    <property type="entry name" value="Sigma70_r4_2"/>
    <property type="match status" value="1"/>
</dbReference>
<protein>
    <submittedName>
        <fullName evidence="7">RNA polymerase sigma-70 factor (ECF subfamily)</fullName>
    </submittedName>
</protein>
<dbReference type="OrthoDB" id="9797134at2"/>
<dbReference type="Pfam" id="PF04542">
    <property type="entry name" value="Sigma70_r2"/>
    <property type="match status" value="1"/>
</dbReference>
<dbReference type="Gene3D" id="1.10.1740.10">
    <property type="match status" value="1"/>
</dbReference>
<evidence type="ECO:0000313" key="8">
    <source>
        <dbReference type="Proteomes" id="UP000245396"/>
    </source>
</evidence>
<dbReference type="PANTHER" id="PTHR43133:SF25">
    <property type="entry name" value="RNA POLYMERASE SIGMA FACTOR RFAY-RELATED"/>
    <property type="match status" value="1"/>
</dbReference>
<dbReference type="SUPFAM" id="SSF88946">
    <property type="entry name" value="Sigma2 domain of RNA polymerase sigma factors"/>
    <property type="match status" value="1"/>
</dbReference>
<evidence type="ECO:0000256" key="1">
    <source>
        <dbReference type="ARBA" id="ARBA00010641"/>
    </source>
</evidence>
<dbReference type="InterPro" id="IPR014284">
    <property type="entry name" value="RNA_pol_sigma-70_dom"/>
</dbReference>
<sequence>MLTRTRFAERLARHQQRLYGYAVAITGDRERARDLLHDCVERAAGARKSPADDPAFRAWLFTIMRNLWIDQVRADRRHSLATETLGDARPDMPVSLETTMVNTFAVRQAFERLSHDHREVLALVDISGFSYQEAADLLSVPRGTVMSRISRAREALARLLADDEPTVVPFSRAPRKV</sequence>